<dbReference type="PANTHER" id="PTHR13393:SF0">
    <property type="entry name" value="RNA N6-ADENOSINE-METHYLTRANSFERASE METTL16"/>
    <property type="match status" value="1"/>
</dbReference>
<dbReference type="EMBL" id="CP025704">
    <property type="protein sequence ID" value="AUN97511.1"/>
    <property type="molecule type" value="Genomic_DNA"/>
</dbReference>
<dbReference type="CDD" id="cd02440">
    <property type="entry name" value="AdoMet_MTases"/>
    <property type="match status" value="1"/>
</dbReference>
<evidence type="ECO:0000256" key="5">
    <source>
        <dbReference type="ARBA" id="ARBA00022691"/>
    </source>
</evidence>
<protein>
    <submittedName>
        <fullName evidence="6">23S rRNA (Adenine(1618)-N(6))-methyltransferase RlmF</fullName>
    </submittedName>
</protein>
<dbReference type="AlphaFoldDB" id="A0A2K9NPR4"/>
<evidence type="ECO:0000256" key="2">
    <source>
        <dbReference type="ARBA" id="ARBA00022552"/>
    </source>
</evidence>
<name>A0A2K9NPR4_BACTC</name>
<evidence type="ECO:0000256" key="4">
    <source>
        <dbReference type="ARBA" id="ARBA00022679"/>
    </source>
</evidence>
<dbReference type="KEGG" id="bsto:C0V70_05170"/>
<dbReference type="OrthoDB" id="1115728at2"/>
<evidence type="ECO:0000256" key="1">
    <source>
        <dbReference type="ARBA" id="ARBA00022490"/>
    </source>
</evidence>
<keyword evidence="7" id="KW-1185">Reference proteome</keyword>
<dbReference type="GO" id="GO:0070475">
    <property type="term" value="P:rRNA base methylation"/>
    <property type="evidence" value="ECO:0007669"/>
    <property type="project" value="TreeGrafter"/>
</dbReference>
<dbReference type="PANTHER" id="PTHR13393">
    <property type="entry name" value="SAM-DEPENDENT METHYLTRANSFERASE"/>
    <property type="match status" value="1"/>
</dbReference>
<dbReference type="GO" id="GO:0005737">
    <property type="term" value="C:cytoplasm"/>
    <property type="evidence" value="ECO:0007669"/>
    <property type="project" value="InterPro"/>
</dbReference>
<dbReference type="Gene3D" id="3.40.50.150">
    <property type="entry name" value="Vaccinia Virus protein VP39"/>
    <property type="match status" value="1"/>
</dbReference>
<keyword evidence="5" id="KW-0949">S-adenosyl-L-methionine</keyword>
<dbReference type="Proteomes" id="UP000235584">
    <property type="component" value="Chromosome"/>
</dbReference>
<proteinExistence type="inferred from homology"/>
<reference evidence="6 7" key="1">
    <citation type="submission" date="2018-01" db="EMBL/GenBank/DDBJ databases">
        <title>Complete genome sequence of Bacteriovorax stolpii DSM12778.</title>
        <authorList>
            <person name="Tang B."/>
            <person name="Chang J."/>
        </authorList>
    </citation>
    <scope>NUCLEOTIDE SEQUENCE [LARGE SCALE GENOMIC DNA]</scope>
    <source>
        <strain evidence="6 7">DSM 12778</strain>
    </source>
</reference>
<dbReference type="GO" id="GO:0052907">
    <property type="term" value="F:23S rRNA (adenine(1618)-N(6))-methyltransferase activity"/>
    <property type="evidence" value="ECO:0007669"/>
    <property type="project" value="TreeGrafter"/>
</dbReference>
<evidence type="ECO:0000313" key="7">
    <source>
        <dbReference type="Proteomes" id="UP000235584"/>
    </source>
</evidence>
<keyword evidence="3 6" id="KW-0489">Methyltransferase</keyword>
<accession>A0A2K9NPR4</accession>
<dbReference type="InterPro" id="IPR016909">
    <property type="entry name" value="rRNA_lsu_MeTfrase_F"/>
</dbReference>
<keyword evidence="1" id="KW-0963">Cytoplasm</keyword>
<dbReference type="HAMAP" id="MF_01848">
    <property type="entry name" value="23SrRNA_methyltr_F"/>
    <property type="match status" value="1"/>
</dbReference>
<dbReference type="SUPFAM" id="SSF53335">
    <property type="entry name" value="S-adenosyl-L-methionine-dependent methyltransferases"/>
    <property type="match status" value="1"/>
</dbReference>
<dbReference type="InterPro" id="IPR029063">
    <property type="entry name" value="SAM-dependent_MTases_sf"/>
</dbReference>
<dbReference type="Pfam" id="PF05971">
    <property type="entry name" value="Methyltransf_10"/>
    <property type="match status" value="1"/>
</dbReference>
<organism evidence="6 7">
    <name type="scientific">Bacteriovorax stolpii</name>
    <name type="common">Bdellovibrio stolpii</name>
    <dbReference type="NCBI Taxonomy" id="960"/>
    <lineage>
        <taxon>Bacteria</taxon>
        <taxon>Pseudomonadati</taxon>
        <taxon>Bdellovibrionota</taxon>
        <taxon>Bacteriovoracia</taxon>
        <taxon>Bacteriovoracales</taxon>
        <taxon>Bacteriovoracaceae</taxon>
        <taxon>Bacteriovorax</taxon>
    </lineage>
</organism>
<dbReference type="PIRSF" id="PIRSF029038">
    <property type="entry name" value="Mtase_YbiN_prd"/>
    <property type="match status" value="1"/>
</dbReference>
<dbReference type="NCBIfam" id="NF008725">
    <property type="entry name" value="PRK11727.1"/>
    <property type="match status" value="1"/>
</dbReference>
<keyword evidence="4 6" id="KW-0808">Transferase</keyword>
<keyword evidence="2" id="KW-0698">rRNA processing</keyword>
<gene>
    <name evidence="6" type="ORF">C0V70_05170</name>
</gene>
<sequence length="291" mass="32935">MEKTNLHSRNKHRAGYDFIQLKKSTPELAAFIIKNKFNGSDTIDFSNPEGLKLLNRALLKSEYGIHFWDIPKNYLCPPVPGRVDYIHYAADLLKSPGKNEAIRVLDIGTGANCIYPLLGESVYGWNFVGAEIDEGALQSAKANVEKNNLQSKIEIRKQNDRTKIFQGIILPGDQYDLTLCNPPFHSSKEEAQKGTARKNKNLKTKERLNFAGQAQELWCEGGEGEFIRKMILESVLFKDQVKWFSTLVSSKENLSGIYGELKRNKALKVETVEMSQGQKISRFVAWSFKGE</sequence>
<dbReference type="RefSeq" id="WP_102242806.1">
    <property type="nucleotide sequence ID" value="NZ_CP025704.1"/>
</dbReference>
<evidence type="ECO:0000313" key="6">
    <source>
        <dbReference type="EMBL" id="AUN97511.1"/>
    </source>
</evidence>
<dbReference type="InterPro" id="IPR010286">
    <property type="entry name" value="METTL16/RlmF"/>
</dbReference>
<evidence type="ECO:0000256" key="3">
    <source>
        <dbReference type="ARBA" id="ARBA00022603"/>
    </source>
</evidence>